<dbReference type="GO" id="GO:0015105">
    <property type="term" value="F:arsenite transmembrane transporter activity"/>
    <property type="evidence" value="ECO:0007669"/>
    <property type="project" value="TreeGrafter"/>
</dbReference>
<dbReference type="GO" id="GO:0015104">
    <property type="term" value="F:antimonite transmembrane transporter activity"/>
    <property type="evidence" value="ECO:0007669"/>
    <property type="project" value="TreeGrafter"/>
</dbReference>
<evidence type="ECO:0000313" key="4">
    <source>
        <dbReference type="Proteomes" id="UP000317344"/>
    </source>
</evidence>
<feature type="transmembrane region" description="Helical" evidence="2">
    <location>
        <begin position="198"/>
        <end position="216"/>
    </location>
</feature>
<feature type="transmembrane region" description="Helical" evidence="2">
    <location>
        <begin position="289"/>
        <end position="312"/>
    </location>
</feature>
<dbReference type="InterPro" id="IPR004706">
    <property type="entry name" value="Arsenical-R_Acr3"/>
</dbReference>
<dbReference type="RefSeq" id="WP_143910191.1">
    <property type="nucleotide sequence ID" value="NZ_CP041765.1"/>
</dbReference>
<dbReference type="EMBL" id="CP041765">
    <property type="protein sequence ID" value="QDQ98787.1"/>
    <property type="molecule type" value="Genomic_DNA"/>
</dbReference>
<sequence length="338" mass="34861">MRRGAEWAERRQVPLYLAALAVGAAVGLAAPAVSGPAESAIQPVLGLLLYVTFLGVPFAKIVPALRDWRFLTTVLATNFLAVPAVVLAVSRIVAHDDALLAGVLFVLLTPCVDYVIVFTGIAGGSTGRLLATAPLLMLAQMVLLPVYLRLFLGSGFVDSVDVAPFVEAFLLLIVVPLAAAGLTQAAGRTRPGAALQRAATGAMVPLMMFTLAVVVASQIDGVRARLGALLLVVPVYVLFAGVMVAVGVFASRVARLDVPAGRAVVFSGVTRNSLVVLPLVLALPPAFDLAPLAVVTQTLVELVVMVILVRLVPRLMPCRSGPAGDVDGGPGSGPDEGG</sequence>
<dbReference type="InterPro" id="IPR038770">
    <property type="entry name" value="Na+/solute_symporter_sf"/>
</dbReference>
<dbReference type="AlphaFoldDB" id="A0A516X6U0"/>
<dbReference type="PANTHER" id="PTHR43057:SF1">
    <property type="entry name" value="ARSENICAL-RESISTANCE PROTEIN 3"/>
    <property type="match status" value="1"/>
</dbReference>
<dbReference type="Proteomes" id="UP000317344">
    <property type="component" value="Chromosome"/>
</dbReference>
<dbReference type="GO" id="GO:0005886">
    <property type="term" value="C:plasma membrane"/>
    <property type="evidence" value="ECO:0007669"/>
    <property type="project" value="TreeGrafter"/>
</dbReference>
<dbReference type="Gene3D" id="1.20.1530.20">
    <property type="match status" value="1"/>
</dbReference>
<feature type="transmembrane region" description="Helical" evidence="2">
    <location>
        <begin position="168"/>
        <end position="186"/>
    </location>
</feature>
<evidence type="ECO:0000313" key="3">
    <source>
        <dbReference type="EMBL" id="QDQ98787.1"/>
    </source>
</evidence>
<protein>
    <submittedName>
        <fullName evidence="3">Arsenic resistance protein</fullName>
    </submittedName>
</protein>
<feature type="transmembrane region" description="Helical" evidence="2">
    <location>
        <begin position="99"/>
        <end position="122"/>
    </location>
</feature>
<gene>
    <name evidence="3" type="ORF">FO059_17390</name>
</gene>
<keyword evidence="2" id="KW-1133">Transmembrane helix</keyword>
<dbReference type="KEGG" id="toy:FO059_17390"/>
<evidence type="ECO:0000256" key="2">
    <source>
        <dbReference type="SAM" id="Phobius"/>
    </source>
</evidence>
<dbReference type="OrthoDB" id="3254016at2"/>
<evidence type="ECO:0000256" key="1">
    <source>
        <dbReference type="ARBA" id="ARBA00022448"/>
    </source>
</evidence>
<name>A0A516X6U0_9ACTN</name>
<keyword evidence="2" id="KW-0812">Transmembrane</keyword>
<dbReference type="GO" id="GO:0015297">
    <property type="term" value="F:antiporter activity"/>
    <property type="evidence" value="ECO:0007669"/>
    <property type="project" value="InterPro"/>
</dbReference>
<dbReference type="PANTHER" id="PTHR43057">
    <property type="entry name" value="ARSENITE EFFLUX TRANSPORTER"/>
    <property type="match status" value="1"/>
</dbReference>
<feature type="transmembrane region" description="Helical" evidence="2">
    <location>
        <begin position="263"/>
        <end position="283"/>
    </location>
</feature>
<dbReference type="InterPro" id="IPR016833">
    <property type="entry name" value="Put_Na-Bile_cotransptr"/>
</dbReference>
<keyword evidence="1" id="KW-0813">Transport</keyword>
<feature type="transmembrane region" description="Helical" evidence="2">
    <location>
        <begin position="39"/>
        <end position="58"/>
    </location>
</feature>
<organism evidence="3 4">
    <name type="scientific">Tomitella fengzijianii</name>
    <dbReference type="NCBI Taxonomy" id="2597660"/>
    <lineage>
        <taxon>Bacteria</taxon>
        <taxon>Bacillati</taxon>
        <taxon>Actinomycetota</taxon>
        <taxon>Actinomycetes</taxon>
        <taxon>Mycobacteriales</taxon>
        <taxon>Tomitella</taxon>
    </lineage>
</organism>
<reference evidence="3 4" key="1">
    <citation type="submission" date="2019-07" db="EMBL/GenBank/DDBJ databases">
        <title>Tomitella cavernea sp. nov., an actinomycete isolated from soil.</title>
        <authorList>
            <person name="Cheng J."/>
        </authorList>
    </citation>
    <scope>NUCLEOTIDE SEQUENCE [LARGE SCALE GENOMIC DNA]</scope>
    <source>
        <strain evidence="3 4">HY188</strain>
    </source>
</reference>
<accession>A0A516X6U0</accession>
<feature type="transmembrane region" description="Helical" evidence="2">
    <location>
        <begin position="228"/>
        <end position="251"/>
    </location>
</feature>
<dbReference type="Pfam" id="PF13593">
    <property type="entry name" value="SBF_like"/>
    <property type="match status" value="1"/>
</dbReference>
<keyword evidence="2" id="KW-0472">Membrane</keyword>
<reference evidence="3 4" key="2">
    <citation type="submission" date="2019-07" db="EMBL/GenBank/DDBJ databases">
        <authorList>
            <person name="Huang Y."/>
        </authorList>
    </citation>
    <scope>NUCLEOTIDE SEQUENCE [LARGE SCALE GENOMIC DNA]</scope>
    <source>
        <strain evidence="3 4">HY188</strain>
    </source>
</reference>
<feature type="transmembrane region" description="Helical" evidence="2">
    <location>
        <begin position="129"/>
        <end position="148"/>
    </location>
</feature>
<feature type="transmembrane region" description="Helical" evidence="2">
    <location>
        <begin position="70"/>
        <end position="93"/>
    </location>
</feature>
<proteinExistence type="predicted"/>
<keyword evidence="4" id="KW-1185">Reference proteome</keyword>